<organism evidence="2 3">
    <name type="scientific">Planotetraspora mira</name>
    <dbReference type="NCBI Taxonomy" id="58121"/>
    <lineage>
        <taxon>Bacteria</taxon>
        <taxon>Bacillati</taxon>
        <taxon>Actinomycetota</taxon>
        <taxon>Actinomycetes</taxon>
        <taxon>Streptosporangiales</taxon>
        <taxon>Streptosporangiaceae</taxon>
        <taxon>Planotetraspora</taxon>
    </lineage>
</organism>
<dbReference type="AlphaFoldDB" id="A0A8J3U307"/>
<sequence length="85" mass="9452">MISVLPPEPDSDEPDEPDEQPATAATMSAAANRPGIWTRMRAPFRGWDLLLRGRHYGLTNCHLSMGFMKRISSGHLSVMQAIDED</sequence>
<evidence type="ECO:0000313" key="2">
    <source>
        <dbReference type="EMBL" id="GII31875.1"/>
    </source>
</evidence>
<keyword evidence="3" id="KW-1185">Reference proteome</keyword>
<dbReference type="Proteomes" id="UP000650628">
    <property type="component" value="Unassembled WGS sequence"/>
</dbReference>
<evidence type="ECO:0000256" key="1">
    <source>
        <dbReference type="SAM" id="MobiDB-lite"/>
    </source>
</evidence>
<evidence type="ECO:0000313" key="3">
    <source>
        <dbReference type="Proteomes" id="UP000650628"/>
    </source>
</evidence>
<feature type="compositionally biased region" description="Low complexity" evidence="1">
    <location>
        <begin position="20"/>
        <end position="31"/>
    </location>
</feature>
<accession>A0A8J3U307</accession>
<name>A0A8J3U307_9ACTN</name>
<protein>
    <submittedName>
        <fullName evidence="2">Uncharacterized protein</fullName>
    </submittedName>
</protein>
<reference evidence="2 3" key="1">
    <citation type="submission" date="2021-01" db="EMBL/GenBank/DDBJ databases">
        <title>Whole genome shotgun sequence of Planotetraspora mira NBRC 15435.</title>
        <authorList>
            <person name="Komaki H."/>
            <person name="Tamura T."/>
        </authorList>
    </citation>
    <scope>NUCLEOTIDE SEQUENCE [LARGE SCALE GENOMIC DNA]</scope>
    <source>
        <strain evidence="2 3">NBRC 15435</strain>
    </source>
</reference>
<comment type="caution">
    <text evidence="2">The sequence shown here is derived from an EMBL/GenBank/DDBJ whole genome shotgun (WGS) entry which is preliminary data.</text>
</comment>
<proteinExistence type="predicted"/>
<feature type="region of interest" description="Disordered" evidence="1">
    <location>
        <begin position="1"/>
        <end position="32"/>
    </location>
</feature>
<dbReference type="EMBL" id="BOOO01000031">
    <property type="protein sequence ID" value="GII31875.1"/>
    <property type="molecule type" value="Genomic_DNA"/>
</dbReference>
<feature type="compositionally biased region" description="Acidic residues" evidence="1">
    <location>
        <begin position="9"/>
        <end position="19"/>
    </location>
</feature>
<gene>
    <name evidence="2" type="ORF">Pmi06nite_53170</name>
</gene>